<accession>A0A0F8ZZP4</accession>
<protein>
    <submittedName>
        <fullName evidence="1">Uncharacterized protein</fullName>
    </submittedName>
</protein>
<reference evidence="1" key="1">
    <citation type="journal article" date="2015" name="Nature">
        <title>Complex archaea that bridge the gap between prokaryotes and eukaryotes.</title>
        <authorList>
            <person name="Spang A."/>
            <person name="Saw J.H."/>
            <person name="Jorgensen S.L."/>
            <person name="Zaremba-Niedzwiedzka K."/>
            <person name="Martijn J."/>
            <person name="Lind A.E."/>
            <person name="van Eijk R."/>
            <person name="Schleper C."/>
            <person name="Guy L."/>
            <person name="Ettema T.J."/>
        </authorList>
    </citation>
    <scope>NUCLEOTIDE SEQUENCE</scope>
</reference>
<gene>
    <name evidence="1" type="ORF">LCGC14_2974540</name>
</gene>
<evidence type="ECO:0000313" key="1">
    <source>
        <dbReference type="EMBL" id="KKK65396.1"/>
    </source>
</evidence>
<comment type="caution">
    <text evidence="1">The sequence shown here is derived from an EMBL/GenBank/DDBJ whole genome shotgun (WGS) entry which is preliminary data.</text>
</comment>
<proteinExistence type="predicted"/>
<name>A0A0F8ZZP4_9ZZZZ</name>
<dbReference type="AlphaFoldDB" id="A0A0F8ZZP4"/>
<dbReference type="EMBL" id="LAZR01060574">
    <property type="protein sequence ID" value="KKK65396.1"/>
    <property type="molecule type" value="Genomic_DNA"/>
</dbReference>
<organism evidence="1">
    <name type="scientific">marine sediment metagenome</name>
    <dbReference type="NCBI Taxonomy" id="412755"/>
    <lineage>
        <taxon>unclassified sequences</taxon>
        <taxon>metagenomes</taxon>
        <taxon>ecological metagenomes</taxon>
    </lineage>
</organism>
<sequence length="109" mass="11610">MPTTRTTYQIGIKVSGGTNTPVTLHFRNGRTRDIKRVLTVSNESLVNLGKEADFPNGFQNGDAIEINATGIRYGGLVHIVDTSKKSAAVRIDLPLTDVTTSNAPAVSIG</sequence>